<keyword evidence="2" id="KW-0436">Ligase</keyword>
<dbReference type="InterPro" id="IPR025110">
    <property type="entry name" value="AMP-bd_C"/>
</dbReference>
<dbReference type="Gene3D" id="3.40.50.12780">
    <property type="entry name" value="N-terminal domain of ligase-like"/>
    <property type="match status" value="1"/>
</dbReference>
<evidence type="ECO:0000313" key="6">
    <source>
        <dbReference type="Proteomes" id="UP001500274"/>
    </source>
</evidence>
<dbReference type="Proteomes" id="UP001500274">
    <property type="component" value="Unassembled WGS sequence"/>
</dbReference>
<evidence type="ECO:0000259" key="4">
    <source>
        <dbReference type="Pfam" id="PF13193"/>
    </source>
</evidence>
<evidence type="ECO:0000313" key="5">
    <source>
        <dbReference type="EMBL" id="GAA2565773.1"/>
    </source>
</evidence>
<name>A0ABP6BFS5_9MICO</name>
<dbReference type="SUPFAM" id="SSF56801">
    <property type="entry name" value="Acetyl-CoA synthetase-like"/>
    <property type="match status" value="1"/>
</dbReference>
<dbReference type="Gene3D" id="3.30.300.30">
    <property type="match status" value="1"/>
</dbReference>
<dbReference type="Pfam" id="PF00501">
    <property type="entry name" value="AMP-binding"/>
    <property type="match status" value="1"/>
</dbReference>
<dbReference type="Pfam" id="PF13193">
    <property type="entry name" value="AMP-binding_C"/>
    <property type="match status" value="1"/>
</dbReference>
<feature type="domain" description="AMP-dependent synthetase/ligase" evidence="3">
    <location>
        <begin position="69"/>
        <end position="224"/>
    </location>
</feature>
<dbReference type="EMBL" id="BAAARI010000001">
    <property type="protein sequence ID" value="GAA2565773.1"/>
    <property type="molecule type" value="Genomic_DNA"/>
</dbReference>
<dbReference type="CDD" id="cd04433">
    <property type="entry name" value="AFD_class_I"/>
    <property type="match status" value="1"/>
</dbReference>
<proteinExistence type="inferred from homology"/>
<protein>
    <recommendedName>
        <fullName evidence="7">Long-chain fatty acid--CoA ligase</fullName>
    </recommendedName>
</protein>
<dbReference type="PANTHER" id="PTHR43201">
    <property type="entry name" value="ACYL-COA SYNTHETASE"/>
    <property type="match status" value="1"/>
</dbReference>
<evidence type="ECO:0000256" key="1">
    <source>
        <dbReference type="ARBA" id="ARBA00006432"/>
    </source>
</evidence>
<accession>A0ABP6BFS5</accession>
<dbReference type="PANTHER" id="PTHR43201:SF5">
    <property type="entry name" value="MEDIUM-CHAIN ACYL-COA LIGASE ACSF2, MITOCHONDRIAL"/>
    <property type="match status" value="1"/>
</dbReference>
<comment type="similarity">
    <text evidence="1">Belongs to the ATP-dependent AMP-binding enzyme family.</text>
</comment>
<keyword evidence="6" id="KW-1185">Reference proteome</keyword>
<evidence type="ECO:0000256" key="2">
    <source>
        <dbReference type="ARBA" id="ARBA00022598"/>
    </source>
</evidence>
<dbReference type="InterPro" id="IPR000873">
    <property type="entry name" value="AMP-dep_synth/lig_dom"/>
</dbReference>
<feature type="domain" description="AMP-binding enzyme C-terminal" evidence="4">
    <location>
        <begin position="282"/>
        <end position="356"/>
    </location>
</feature>
<dbReference type="InterPro" id="IPR042099">
    <property type="entry name" value="ANL_N_sf"/>
</dbReference>
<gene>
    <name evidence="5" type="ORF">GCM10009862_00320</name>
</gene>
<dbReference type="InterPro" id="IPR045851">
    <property type="entry name" value="AMP-bd_C_sf"/>
</dbReference>
<comment type="caution">
    <text evidence="5">The sequence shown here is derived from an EMBL/GenBank/DDBJ whole genome shotgun (WGS) entry which is preliminary data.</text>
</comment>
<evidence type="ECO:0000259" key="3">
    <source>
        <dbReference type="Pfam" id="PF00501"/>
    </source>
</evidence>
<organism evidence="5 6">
    <name type="scientific">Microbacterium binotii</name>
    <dbReference type="NCBI Taxonomy" id="462710"/>
    <lineage>
        <taxon>Bacteria</taxon>
        <taxon>Bacillati</taxon>
        <taxon>Actinomycetota</taxon>
        <taxon>Actinomycetes</taxon>
        <taxon>Micrococcales</taxon>
        <taxon>Microbacteriaceae</taxon>
        <taxon>Microbacterium</taxon>
    </lineage>
</organism>
<reference evidence="6" key="1">
    <citation type="journal article" date="2019" name="Int. J. Syst. Evol. Microbiol.">
        <title>The Global Catalogue of Microorganisms (GCM) 10K type strain sequencing project: providing services to taxonomists for standard genome sequencing and annotation.</title>
        <authorList>
            <consortium name="The Broad Institute Genomics Platform"/>
            <consortium name="The Broad Institute Genome Sequencing Center for Infectious Disease"/>
            <person name="Wu L."/>
            <person name="Ma J."/>
        </authorList>
    </citation>
    <scope>NUCLEOTIDE SEQUENCE [LARGE SCALE GENOMIC DNA]</scope>
    <source>
        <strain evidence="6">JCM 16365</strain>
    </source>
</reference>
<sequence>MARSPDRRRVSTLVVPVEARDALARLDQLRRSGRVLLVLDDRWPPEVRAGILSLLARTRPPAGTQWAALTSGSSAAPRVVVRTHASWADSFPVVDRLLGTLPGDVVLLPAPPSSSLTLFSLAHAQAGGPAPELSARSSRATLFHGTPTHFAAVLASGGAPMLRAALVGGMTLPADVRTEAESRGIRVVEYYGAAELSFVAFDDDGHGLRPFPGVEIAVHDGVIWARSAYTAIGYLDGPGPLRRDGAWASVGDRGRMEGDRLYVAGREDDAIQTAGATVIPSEIERVLRTLDGVADAVVVGMPAPGVGRLVAALIEPVRPGAVDAPTLRAAARRLFAPAHRPRLWFAGTIARTSSGKIARAEVERRLASGEVPRV</sequence>
<evidence type="ECO:0008006" key="7">
    <source>
        <dbReference type="Google" id="ProtNLM"/>
    </source>
</evidence>